<sequence length="358" mass="39768">MMESSRYTAAALVALPLLLLTVSSCLPVTHAVAMTAAGSPTSAPMGTSGKAQSNNWAVIVSSSRFLFNYRHTGNALTMYHLLRQHGIDDDHILLFLSDSFACDARNVYPAEIFDQPPRSEGDVNGHADRNLYGCSAQVDYAGTDVDVRRFLSVLQGRYDENTPPTRRLLSDENSNIIIYIAGHGARSYFKFQDTEFLSSSDISETLMMMHQQRRYGRVVFMADTCHAIALCEHVEAPNVVCLAASDAESESFSGTFEQNIGVHMGSFWMSEMYALLNGTSCSNPLTRRIGEDKVSVLHQSLFDFNYHPHRANLDLGESKPAHRDAVNHPNAVKEWIVADFMCAEEPVTIPVEVRYDLE</sequence>
<dbReference type="Pfam" id="PF01650">
    <property type="entry name" value="Peptidase_C13"/>
    <property type="match status" value="1"/>
</dbReference>
<dbReference type="PANTHER" id="PTHR48067">
    <property type="entry name" value="GPI-ANCHOR TRANSAMIDASE"/>
    <property type="match status" value="1"/>
</dbReference>
<dbReference type="GO" id="GO:0016255">
    <property type="term" value="P:attachment of GPI anchor to protein"/>
    <property type="evidence" value="ECO:0007669"/>
    <property type="project" value="InterPro"/>
</dbReference>
<comment type="caution">
    <text evidence="6">The sequence shown here is derived from an EMBL/GenBank/DDBJ whole genome shotgun (WGS) entry which is preliminary data.</text>
</comment>
<dbReference type="EMBL" id="JAFJZO010000018">
    <property type="protein sequence ID" value="KAG5507571.1"/>
    <property type="molecule type" value="Genomic_DNA"/>
</dbReference>
<name>A0A836IA75_9TRYP</name>
<dbReference type="OrthoDB" id="192611at2759"/>
<dbReference type="RefSeq" id="XP_067757886.1">
    <property type="nucleotide sequence ID" value="XM_067902469.1"/>
</dbReference>
<feature type="signal peptide" evidence="5">
    <location>
        <begin position="1"/>
        <end position="31"/>
    </location>
</feature>
<dbReference type="GO" id="GO:0003923">
    <property type="term" value="F:GPI-anchor transamidase activity"/>
    <property type="evidence" value="ECO:0007669"/>
    <property type="project" value="InterPro"/>
</dbReference>
<evidence type="ECO:0000256" key="1">
    <source>
        <dbReference type="ARBA" id="ARBA00004687"/>
    </source>
</evidence>
<dbReference type="KEGG" id="phet:94292546"/>
<evidence type="ECO:0008006" key="8">
    <source>
        <dbReference type="Google" id="ProtNLM"/>
    </source>
</evidence>
<dbReference type="PRINTS" id="PR00776">
    <property type="entry name" value="HEMOGLOBNASE"/>
</dbReference>
<proteinExistence type="inferred from homology"/>
<keyword evidence="4 5" id="KW-0732">Signal</keyword>
<evidence type="ECO:0000256" key="3">
    <source>
        <dbReference type="ARBA" id="ARBA00022502"/>
    </source>
</evidence>
<evidence type="ECO:0000256" key="4">
    <source>
        <dbReference type="ARBA" id="ARBA00022729"/>
    </source>
</evidence>
<organism evidence="6 7">
    <name type="scientific">Porcisia hertigi</name>
    <dbReference type="NCBI Taxonomy" id="2761500"/>
    <lineage>
        <taxon>Eukaryota</taxon>
        <taxon>Discoba</taxon>
        <taxon>Euglenozoa</taxon>
        <taxon>Kinetoplastea</taxon>
        <taxon>Metakinetoplastina</taxon>
        <taxon>Trypanosomatida</taxon>
        <taxon>Trypanosomatidae</taxon>
        <taxon>Leishmaniinae</taxon>
        <taxon>Porcisia</taxon>
    </lineage>
</organism>
<evidence type="ECO:0000313" key="6">
    <source>
        <dbReference type="EMBL" id="KAG5507571.1"/>
    </source>
</evidence>
<evidence type="ECO:0000256" key="5">
    <source>
        <dbReference type="SAM" id="SignalP"/>
    </source>
</evidence>
<dbReference type="PANTHER" id="PTHR48067:SF1">
    <property type="entry name" value="GPI-ANCHOR TRANSAMIDASE"/>
    <property type="match status" value="1"/>
</dbReference>
<dbReference type="FunFam" id="3.40.50.1460:FF:000016">
    <property type="entry name" value="GPI-anchor transamidase, putative"/>
    <property type="match status" value="1"/>
</dbReference>
<reference evidence="6 7" key="1">
    <citation type="submission" date="2021-02" db="EMBL/GenBank/DDBJ databases">
        <title>Porcisia hertigi Genome sequencing and assembly.</title>
        <authorList>
            <person name="Almutairi H."/>
            <person name="Gatherer D."/>
        </authorList>
    </citation>
    <scope>NUCLEOTIDE SEQUENCE [LARGE SCALE GENOMIC DNA]</scope>
    <source>
        <strain evidence="6 7">C119</strain>
    </source>
</reference>
<dbReference type="PROSITE" id="PS51257">
    <property type="entry name" value="PROKAR_LIPOPROTEIN"/>
    <property type="match status" value="1"/>
</dbReference>
<feature type="chain" id="PRO_5032352388" description="GPI-anchor transamidase subunit 8 (GPI8)" evidence="5">
    <location>
        <begin position="32"/>
        <end position="358"/>
    </location>
</feature>
<keyword evidence="7" id="KW-1185">Reference proteome</keyword>
<dbReference type="GO" id="GO:0042765">
    <property type="term" value="C:GPI-anchor transamidase complex"/>
    <property type="evidence" value="ECO:0007669"/>
    <property type="project" value="InterPro"/>
</dbReference>
<evidence type="ECO:0000313" key="7">
    <source>
        <dbReference type="Proteomes" id="UP000674318"/>
    </source>
</evidence>
<keyword evidence="3" id="KW-0337">GPI-anchor biosynthesis</keyword>
<dbReference type="GO" id="GO:0006508">
    <property type="term" value="P:proteolysis"/>
    <property type="evidence" value="ECO:0007669"/>
    <property type="project" value="InterPro"/>
</dbReference>
<evidence type="ECO:0000256" key="2">
    <source>
        <dbReference type="ARBA" id="ARBA00009941"/>
    </source>
</evidence>
<dbReference type="Gene3D" id="3.40.50.1460">
    <property type="match status" value="1"/>
</dbReference>
<comment type="pathway">
    <text evidence="1">Glycolipid biosynthesis; glycosylphosphatidylinositol-anchor biosynthesis.</text>
</comment>
<dbReference type="InterPro" id="IPR028361">
    <property type="entry name" value="GPI_transamidase"/>
</dbReference>
<dbReference type="Proteomes" id="UP000674318">
    <property type="component" value="Unassembled WGS sequence"/>
</dbReference>
<dbReference type="GeneID" id="94292546"/>
<dbReference type="GO" id="GO:0006506">
    <property type="term" value="P:GPI anchor biosynthetic process"/>
    <property type="evidence" value="ECO:0007669"/>
    <property type="project" value="UniProtKB-UniPathway"/>
</dbReference>
<protein>
    <recommendedName>
        <fullName evidence="8">GPI-anchor transamidase subunit 8 (GPI8)</fullName>
    </recommendedName>
</protein>
<dbReference type="AlphaFoldDB" id="A0A836IA75"/>
<comment type="similarity">
    <text evidence="2">Belongs to the peptidase C13 family.</text>
</comment>
<accession>A0A836IA75</accession>
<gene>
    <name evidence="6" type="ORF">JKF63_06520</name>
</gene>
<dbReference type="UniPathway" id="UPA00196"/>
<dbReference type="InterPro" id="IPR001096">
    <property type="entry name" value="Peptidase_C13"/>
</dbReference>